<evidence type="ECO:0000259" key="6">
    <source>
        <dbReference type="Pfam" id="PF25944"/>
    </source>
</evidence>
<dbReference type="GO" id="GO:0022857">
    <property type="term" value="F:transmembrane transporter activity"/>
    <property type="evidence" value="ECO:0007669"/>
    <property type="project" value="InterPro"/>
</dbReference>
<comment type="similarity">
    <text evidence="2">Belongs to the membrane fusion protein (MFP) (TC 8.A.1) family.</text>
</comment>
<dbReference type="InterPro" id="IPR058627">
    <property type="entry name" value="MdtA-like_C"/>
</dbReference>
<organism evidence="8 9">
    <name type="scientific">Marilutibacter penaei</name>
    <dbReference type="NCBI Taxonomy" id="2759900"/>
    <lineage>
        <taxon>Bacteria</taxon>
        <taxon>Pseudomonadati</taxon>
        <taxon>Pseudomonadota</taxon>
        <taxon>Gammaproteobacteria</taxon>
        <taxon>Lysobacterales</taxon>
        <taxon>Lysobacteraceae</taxon>
        <taxon>Marilutibacter</taxon>
    </lineage>
</organism>
<feature type="region of interest" description="Disordered" evidence="3">
    <location>
        <begin position="1"/>
        <end position="26"/>
    </location>
</feature>
<comment type="subcellular location">
    <subcellularLocation>
        <location evidence="1">Cell inner membrane</location>
        <topology evidence="1">Lipid-anchor</topology>
    </subcellularLocation>
</comment>
<dbReference type="Gene3D" id="2.40.420.20">
    <property type="match status" value="1"/>
</dbReference>
<name>A0A7W3YFU9_9GAMM</name>
<dbReference type="Gene3D" id="2.40.50.100">
    <property type="match status" value="1"/>
</dbReference>
<dbReference type="InterPro" id="IPR058626">
    <property type="entry name" value="MdtA-like_b-barrel"/>
</dbReference>
<dbReference type="Pfam" id="PF25967">
    <property type="entry name" value="RND-MFP_C"/>
    <property type="match status" value="1"/>
</dbReference>
<dbReference type="Pfam" id="PF25876">
    <property type="entry name" value="HH_MFP_RND"/>
    <property type="match status" value="1"/>
</dbReference>
<dbReference type="Pfam" id="PF25917">
    <property type="entry name" value="BSH_RND"/>
    <property type="match status" value="1"/>
</dbReference>
<dbReference type="Gene3D" id="2.40.30.170">
    <property type="match status" value="1"/>
</dbReference>
<dbReference type="InterPro" id="IPR058625">
    <property type="entry name" value="MdtA-like_BSH"/>
</dbReference>
<accession>A0A7W3YFU9</accession>
<dbReference type="GO" id="GO:0005886">
    <property type="term" value="C:plasma membrane"/>
    <property type="evidence" value="ECO:0007669"/>
    <property type="project" value="UniProtKB-SubCell"/>
</dbReference>
<evidence type="ECO:0000256" key="3">
    <source>
        <dbReference type="SAM" id="MobiDB-lite"/>
    </source>
</evidence>
<feature type="domain" description="Multidrug resistance protein MdtA-like alpha-helical hairpin" evidence="4">
    <location>
        <begin position="123"/>
        <end position="191"/>
    </location>
</feature>
<feature type="domain" description="Multidrug resistance protein MdtA-like C-terminal permuted SH3" evidence="7">
    <location>
        <begin position="312"/>
        <end position="372"/>
    </location>
</feature>
<evidence type="ECO:0000313" key="9">
    <source>
        <dbReference type="Proteomes" id="UP000552587"/>
    </source>
</evidence>
<comment type="caution">
    <text evidence="8">The sequence shown here is derived from an EMBL/GenBank/DDBJ whole genome shotgun (WGS) entry which is preliminary data.</text>
</comment>
<dbReference type="PANTHER" id="PTHR30158:SF26">
    <property type="entry name" value="RESISTANCE-NODULATION-CELL DIVISION (RND) MULTIDRUG EFFLUX MEMBRANE FUSION PROTEIN MEXE"/>
    <property type="match status" value="1"/>
</dbReference>
<dbReference type="PANTHER" id="PTHR30158">
    <property type="entry name" value="ACRA/E-RELATED COMPONENT OF DRUG EFFLUX TRANSPORTER"/>
    <property type="match status" value="1"/>
</dbReference>
<dbReference type="Pfam" id="PF25944">
    <property type="entry name" value="Beta-barrel_RND"/>
    <property type="match status" value="1"/>
</dbReference>
<keyword evidence="9" id="KW-1185">Reference proteome</keyword>
<sequence length="411" mass="43855">MTRLPSRSLPQPRATRRRARAGAGPSRPAWGLALLASAVLAGCGTQANPSAAMPPPEVSVARVVEREVRPWDDFTGRVRAVETVELRPRVSGYVERVAFTEGDVVAKGDLLFVIDPRHYRAELERAQAELARARSESDLARTQHARAQSLVEAKAISREEFESRRAARSQADAAVRAADAALDRARLDLQFAEVRAPISGRIGQARVTAGNLAQADATVLTTLVSLDPVHVYFEADERTWQGYADVLGRPVKVGLSGEDGHPHAGTLDFIDNQVDAGTGTLRARAVVANPDGALTPGQFARVQLQGGQSREALLVDRQAVLTDQDRKYVYVMGEDSTAARRDIQLGRDVGGLREVLAGLQADDRVIVHGLQKVFFPGMPVAPVEVEMGAPPAGPPVASADPAHPGGAGGGR</sequence>
<reference evidence="8 9" key="1">
    <citation type="submission" date="2020-07" db="EMBL/GenBank/DDBJ databases">
        <authorList>
            <person name="Xu S."/>
            <person name="Li A."/>
        </authorList>
    </citation>
    <scope>NUCLEOTIDE SEQUENCE [LARGE SCALE GENOMIC DNA]</scope>
    <source>
        <strain evidence="8 9">SG-8</strain>
    </source>
</reference>
<feature type="domain" description="Multidrug resistance protein MdtA-like beta-barrel" evidence="6">
    <location>
        <begin position="250"/>
        <end position="306"/>
    </location>
</feature>
<feature type="domain" description="Multidrug resistance protein MdtA-like barrel-sandwich hybrid" evidence="5">
    <location>
        <begin position="82"/>
        <end position="218"/>
    </location>
</feature>
<dbReference type="Proteomes" id="UP000552587">
    <property type="component" value="Unassembled WGS sequence"/>
</dbReference>
<dbReference type="NCBIfam" id="TIGR01730">
    <property type="entry name" value="RND_mfp"/>
    <property type="match status" value="1"/>
</dbReference>
<dbReference type="FunFam" id="2.40.420.20:FF:000001">
    <property type="entry name" value="Efflux RND transporter periplasmic adaptor subunit"/>
    <property type="match status" value="1"/>
</dbReference>
<dbReference type="EMBL" id="JACHTE010000011">
    <property type="protein sequence ID" value="MBB1089642.1"/>
    <property type="molecule type" value="Genomic_DNA"/>
</dbReference>
<dbReference type="InterPro" id="IPR006143">
    <property type="entry name" value="RND_pump_MFP"/>
</dbReference>
<evidence type="ECO:0000259" key="7">
    <source>
        <dbReference type="Pfam" id="PF25967"/>
    </source>
</evidence>
<evidence type="ECO:0000313" key="8">
    <source>
        <dbReference type="EMBL" id="MBB1089642.1"/>
    </source>
</evidence>
<dbReference type="AlphaFoldDB" id="A0A7W3YFU9"/>
<dbReference type="SUPFAM" id="SSF111369">
    <property type="entry name" value="HlyD-like secretion proteins"/>
    <property type="match status" value="1"/>
</dbReference>
<evidence type="ECO:0000259" key="4">
    <source>
        <dbReference type="Pfam" id="PF25876"/>
    </source>
</evidence>
<dbReference type="InterPro" id="IPR058624">
    <property type="entry name" value="MdtA-like_HH"/>
</dbReference>
<dbReference type="GO" id="GO:0046677">
    <property type="term" value="P:response to antibiotic"/>
    <property type="evidence" value="ECO:0007669"/>
    <property type="project" value="TreeGrafter"/>
</dbReference>
<dbReference type="RefSeq" id="WP_182670628.1">
    <property type="nucleotide sequence ID" value="NZ_JACHTE010000011.1"/>
</dbReference>
<evidence type="ECO:0000256" key="2">
    <source>
        <dbReference type="ARBA" id="ARBA00009477"/>
    </source>
</evidence>
<gene>
    <name evidence="8" type="ORF">H4F99_14245</name>
</gene>
<evidence type="ECO:0000256" key="1">
    <source>
        <dbReference type="ARBA" id="ARBA00004519"/>
    </source>
</evidence>
<evidence type="ECO:0000259" key="5">
    <source>
        <dbReference type="Pfam" id="PF25917"/>
    </source>
</evidence>
<feature type="region of interest" description="Disordered" evidence="3">
    <location>
        <begin position="390"/>
        <end position="411"/>
    </location>
</feature>
<proteinExistence type="inferred from homology"/>
<dbReference type="Gene3D" id="1.10.287.470">
    <property type="entry name" value="Helix hairpin bin"/>
    <property type="match status" value="1"/>
</dbReference>
<protein>
    <submittedName>
        <fullName evidence="8">Efflux RND transporter periplasmic adaptor subunit</fullName>
    </submittedName>
</protein>